<evidence type="ECO:0000256" key="8">
    <source>
        <dbReference type="ARBA" id="ARBA00038436"/>
    </source>
</evidence>
<evidence type="ECO:0000256" key="6">
    <source>
        <dbReference type="ARBA" id="ARBA00022989"/>
    </source>
</evidence>
<dbReference type="InterPro" id="IPR055348">
    <property type="entry name" value="DctQ"/>
</dbReference>
<feature type="domain" description="Tripartite ATP-independent periplasmic transporters DctQ component" evidence="10">
    <location>
        <begin position="33"/>
        <end position="166"/>
    </location>
</feature>
<evidence type="ECO:0000313" key="11">
    <source>
        <dbReference type="EMBL" id="EAQ02181.1"/>
    </source>
</evidence>
<comment type="caution">
    <text evidence="11">The sequence shown here is derived from an EMBL/GenBank/DDBJ whole genome shotgun (WGS) entry which is preliminary data.</text>
</comment>
<evidence type="ECO:0000313" key="12">
    <source>
        <dbReference type="Proteomes" id="UP000004318"/>
    </source>
</evidence>
<comment type="subcellular location">
    <subcellularLocation>
        <location evidence="1 9">Cell inner membrane</location>
        <topology evidence="1 9">Multi-pass membrane protein</topology>
    </subcellularLocation>
</comment>
<feature type="transmembrane region" description="Helical" evidence="9">
    <location>
        <begin position="95"/>
        <end position="118"/>
    </location>
</feature>
<dbReference type="GO" id="GO:0022857">
    <property type="term" value="F:transmembrane transporter activity"/>
    <property type="evidence" value="ECO:0007669"/>
    <property type="project" value="UniProtKB-UniRule"/>
</dbReference>
<evidence type="ECO:0000256" key="7">
    <source>
        <dbReference type="ARBA" id="ARBA00023136"/>
    </source>
</evidence>
<feature type="transmembrane region" description="Helical" evidence="9">
    <location>
        <begin position="138"/>
        <end position="159"/>
    </location>
</feature>
<protein>
    <recommendedName>
        <fullName evidence="9">TRAP transporter small permease protein</fullName>
    </recommendedName>
</protein>
<comment type="similarity">
    <text evidence="8 9">Belongs to the TRAP transporter small permease family.</text>
</comment>
<evidence type="ECO:0000256" key="9">
    <source>
        <dbReference type="RuleBase" id="RU369079"/>
    </source>
</evidence>
<organism evidence="11 12">
    <name type="scientific">Pseudooceanicola batsensis (strain ATCC BAA-863 / DSM 15984 / KCTC 12145 / HTCC2597)</name>
    <name type="common">Oceanicola batsensis</name>
    <dbReference type="NCBI Taxonomy" id="252305"/>
    <lineage>
        <taxon>Bacteria</taxon>
        <taxon>Pseudomonadati</taxon>
        <taxon>Pseudomonadota</taxon>
        <taxon>Alphaproteobacteria</taxon>
        <taxon>Rhodobacterales</taxon>
        <taxon>Paracoccaceae</taxon>
        <taxon>Pseudooceanicola</taxon>
    </lineage>
</organism>
<proteinExistence type="inferred from homology"/>
<evidence type="ECO:0000256" key="3">
    <source>
        <dbReference type="ARBA" id="ARBA00022475"/>
    </source>
</evidence>
<dbReference type="PANTHER" id="PTHR35011">
    <property type="entry name" value="2,3-DIKETO-L-GULONATE TRAP TRANSPORTER SMALL PERMEASE PROTEIN YIAM"/>
    <property type="match status" value="1"/>
</dbReference>
<evidence type="ECO:0000256" key="1">
    <source>
        <dbReference type="ARBA" id="ARBA00004429"/>
    </source>
</evidence>
<keyword evidence="5 9" id="KW-0812">Transmembrane</keyword>
<keyword evidence="6 9" id="KW-1133">Transmembrane helix</keyword>
<evidence type="ECO:0000259" key="10">
    <source>
        <dbReference type="Pfam" id="PF04290"/>
    </source>
</evidence>
<dbReference type="HOGENOM" id="CLU_086356_2_1_5"/>
<gene>
    <name evidence="11" type="ORF">OB2597_18901</name>
</gene>
<dbReference type="Proteomes" id="UP000004318">
    <property type="component" value="Unassembled WGS sequence"/>
</dbReference>
<name>A3U090_PSEBH</name>
<feature type="transmembrane region" description="Helical" evidence="9">
    <location>
        <begin position="21"/>
        <end position="45"/>
    </location>
</feature>
<keyword evidence="12" id="KW-1185">Reference proteome</keyword>
<evidence type="ECO:0000256" key="5">
    <source>
        <dbReference type="ARBA" id="ARBA00022692"/>
    </source>
</evidence>
<reference evidence="11 12" key="1">
    <citation type="journal article" date="2010" name="J. Bacteriol.">
        <title>Genome sequences of Oceanicola granulosus HTCC2516(T) and Oceanicola batsensis HTCC2597(TDelta).</title>
        <authorList>
            <person name="Thrash J.C."/>
            <person name="Cho J.C."/>
            <person name="Vergin K.L."/>
            <person name="Giovannoni S.J."/>
        </authorList>
    </citation>
    <scope>NUCLEOTIDE SEQUENCE [LARGE SCALE GENOMIC DNA]</scope>
    <source>
        <strain evidence="12">ATCC BAA-863 / DSM 15984 / KCTC 12145 / HTCC2597</strain>
    </source>
</reference>
<dbReference type="GO" id="GO:0005886">
    <property type="term" value="C:plasma membrane"/>
    <property type="evidence" value="ECO:0007669"/>
    <property type="project" value="UniProtKB-SubCell"/>
</dbReference>
<keyword evidence="7 9" id="KW-0472">Membrane</keyword>
<evidence type="ECO:0000256" key="4">
    <source>
        <dbReference type="ARBA" id="ARBA00022519"/>
    </source>
</evidence>
<keyword evidence="3" id="KW-1003">Cell membrane</keyword>
<dbReference type="STRING" id="252305.OB2597_18901"/>
<dbReference type="Pfam" id="PF04290">
    <property type="entry name" value="DctQ"/>
    <property type="match status" value="1"/>
</dbReference>
<dbReference type="AlphaFoldDB" id="A3U090"/>
<dbReference type="InterPro" id="IPR007387">
    <property type="entry name" value="TRAP_DctQ"/>
</dbReference>
<comment type="subunit">
    <text evidence="9">The complex comprises the extracytoplasmic solute receptor protein and the two transmembrane proteins.</text>
</comment>
<evidence type="ECO:0000256" key="2">
    <source>
        <dbReference type="ARBA" id="ARBA00022448"/>
    </source>
</evidence>
<feature type="transmembrane region" description="Helical" evidence="9">
    <location>
        <begin position="57"/>
        <end position="74"/>
    </location>
</feature>
<dbReference type="EMBL" id="AAMO01000008">
    <property type="protein sequence ID" value="EAQ02181.1"/>
    <property type="molecule type" value="Genomic_DNA"/>
</dbReference>
<keyword evidence="2 9" id="KW-0813">Transport</keyword>
<keyword evidence="4 9" id="KW-0997">Cell inner membrane</keyword>
<dbReference type="PANTHER" id="PTHR35011:SF4">
    <property type="entry name" value="SLL1102 PROTEIN"/>
    <property type="match status" value="1"/>
</dbReference>
<comment type="function">
    <text evidence="9">Part of the tripartite ATP-independent periplasmic (TRAP) transport system.</text>
</comment>
<accession>A3U090</accession>
<sequence length="176" mass="19109">MLVDHAPMTRIIRIIDTIMIWLGRLAMMLVPIILVLILAEIGYRAVVGRSLTFVEDLASWLLVAVVSLGGPPTLMRGEFVRVDAAYDHYGPRAKALLDTVLSTALMACFLYAMVWLGSNFAMKSFNTGEVSATGSWDGPVWVAKALIPLGSALLGLAWISHVLKLWVDVRAGAADV</sequence>